<feature type="transmembrane region" description="Helical" evidence="2">
    <location>
        <begin position="176"/>
        <end position="194"/>
    </location>
</feature>
<comment type="caution">
    <text evidence="3">The sequence shown here is derived from an EMBL/GenBank/DDBJ whole genome shotgun (WGS) entry which is preliminary data.</text>
</comment>
<dbReference type="AlphaFoldDB" id="A0A9P8PCY2"/>
<keyword evidence="2" id="KW-0472">Membrane</keyword>
<protein>
    <recommendedName>
        <fullName evidence="5">CTP-dependent diacylglycerol kinase 1</fullName>
    </recommendedName>
</protein>
<keyword evidence="2" id="KW-0812">Transmembrane</keyword>
<evidence type="ECO:0000313" key="4">
    <source>
        <dbReference type="Proteomes" id="UP000788993"/>
    </source>
</evidence>
<dbReference type="GO" id="GO:0005789">
    <property type="term" value="C:endoplasmic reticulum membrane"/>
    <property type="evidence" value="ECO:0007669"/>
    <property type="project" value="TreeGrafter"/>
</dbReference>
<keyword evidence="2" id="KW-1133">Transmembrane helix</keyword>
<keyword evidence="4" id="KW-1185">Reference proteome</keyword>
<accession>A0A9P8PCY2</accession>
<feature type="transmembrane region" description="Helical" evidence="2">
    <location>
        <begin position="113"/>
        <end position="129"/>
    </location>
</feature>
<feature type="transmembrane region" description="Helical" evidence="2">
    <location>
        <begin position="276"/>
        <end position="294"/>
    </location>
</feature>
<dbReference type="GO" id="GO:0004143">
    <property type="term" value="F:ATP-dependent diacylglycerol kinase activity"/>
    <property type="evidence" value="ECO:0007669"/>
    <property type="project" value="InterPro"/>
</dbReference>
<reference evidence="3" key="2">
    <citation type="submission" date="2021-01" db="EMBL/GenBank/DDBJ databases">
        <authorList>
            <person name="Schikora-Tamarit M.A."/>
        </authorList>
    </citation>
    <scope>NUCLEOTIDE SEQUENCE</scope>
    <source>
        <strain evidence="3">NCAIM Y.01608</strain>
    </source>
</reference>
<evidence type="ECO:0000256" key="1">
    <source>
        <dbReference type="SAM" id="MobiDB-lite"/>
    </source>
</evidence>
<dbReference type="PANTHER" id="PTHR31303">
    <property type="entry name" value="CTP-DEPENDENT DIACYLGLYCEROL KINASE 1"/>
    <property type="match status" value="1"/>
</dbReference>
<dbReference type="GO" id="GO:0006654">
    <property type="term" value="P:phosphatidic acid biosynthetic process"/>
    <property type="evidence" value="ECO:0007669"/>
    <property type="project" value="TreeGrafter"/>
</dbReference>
<dbReference type="Proteomes" id="UP000788993">
    <property type="component" value="Unassembled WGS sequence"/>
</dbReference>
<feature type="compositionally biased region" description="Polar residues" evidence="1">
    <location>
        <begin position="53"/>
        <end position="67"/>
    </location>
</feature>
<dbReference type="EMBL" id="JAEUBD010000983">
    <property type="protein sequence ID" value="KAH3669958.1"/>
    <property type="molecule type" value="Genomic_DNA"/>
</dbReference>
<feature type="transmembrane region" description="Helical" evidence="2">
    <location>
        <begin position="235"/>
        <end position="256"/>
    </location>
</feature>
<feature type="compositionally biased region" description="Low complexity" evidence="1">
    <location>
        <begin position="10"/>
        <end position="21"/>
    </location>
</feature>
<dbReference type="InterPro" id="IPR037997">
    <property type="entry name" value="Dgk1-like"/>
</dbReference>
<evidence type="ECO:0008006" key="5">
    <source>
        <dbReference type="Google" id="ProtNLM"/>
    </source>
</evidence>
<proteinExistence type="predicted"/>
<gene>
    <name evidence="3" type="ORF">OGATHE_002771</name>
</gene>
<evidence type="ECO:0000256" key="2">
    <source>
        <dbReference type="SAM" id="Phobius"/>
    </source>
</evidence>
<name>A0A9P8PCY2_9ASCO</name>
<organism evidence="3 4">
    <name type="scientific">Ogataea polymorpha</name>
    <dbReference type="NCBI Taxonomy" id="460523"/>
    <lineage>
        <taxon>Eukaryota</taxon>
        <taxon>Fungi</taxon>
        <taxon>Dikarya</taxon>
        <taxon>Ascomycota</taxon>
        <taxon>Saccharomycotina</taxon>
        <taxon>Pichiomycetes</taxon>
        <taxon>Pichiales</taxon>
        <taxon>Pichiaceae</taxon>
        <taxon>Ogataea</taxon>
    </lineage>
</organism>
<dbReference type="PANTHER" id="PTHR31303:SF1">
    <property type="entry name" value="CTP-DEPENDENT DIACYLGLYCEROL KINASE 1"/>
    <property type="match status" value="1"/>
</dbReference>
<reference evidence="3" key="1">
    <citation type="journal article" date="2021" name="Open Biol.">
        <title>Shared evolutionary footprints suggest mitochondrial oxidative damage underlies multiple complex I losses in fungi.</title>
        <authorList>
            <person name="Schikora-Tamarit M.A."/>
            <person name="Marcet-Houben M."/>
            <person name="Nosek J."/>
            <person name="Gabaldon T."/>
        </authorList>
    </citation>
    <scope>NUCLEOTIDE SEQUENCE</scope>
    <source>
        <strain evidence="3">NCAIM Y.01608</strain>
    </source>
</reference>
<feature type="region of interest" description="Disordered" evidence="1">
    <location>
        <begin position="1"/>
        <end position="67"/>
    </location>
</feature>
<evidence type="ECO:0000313" key="3">
    <source>
        <dbReference type="EMBL" id="KAH3669958.1"/>
    </source>
</evidence>
<feature type="compositionally biased region" description="Acidic residues" evidence="1">
    <location>
        <begin position="38"/>
        <end position="52"/>
    </location>
</feature>
<sequence>MVKSANERAVPSVVVDQVDSSYNEEDDPDYTSNGASETFDEEEGDTELESEVSDTNPGDLSSISSDFENMDKKPIKQFYPGQDSQYQSTADILLETHKRFKNLIHKHEVPRKLFHVSIGFITLYLYTINVQTPMLIKPLVTGFLSVLTLDLFRFRSQTFNRLYCSAVGFLMRDKEINTYNGTLWYLLGLCLVFLTQKKDIAVMAVLLLSWSDTAASTFGRMCGHLTPKITKSKSLAGSIAAFITGVASSYLFYGYFVPAYPEVNFYSEFAWEPSKSYLSLHTLSFLCGLIASVSEALTIFNWDDNFTIPVFCSGFLWAVLKFSARD</sequence>